<accession>A0ABM1TQH4</accession>
<dbReference type="InterPro" id="IPR036179">
    <property type="entry name" value="Ig-like_dom_sf"/>
</dbReference>
<evidence type="ECO:0000313" key="3">
    <source>
        <dbReference type="Proteomes" id="UP000694941"/>
    </source>
</evidence>
<evidence type="ECO:0000259" key="2">
    <source>
        <dbReference type="PROSITE" id="PS50835"/>
    </source>
</evidence>
<dbReference type="InterPro" id="IPR013783">
    <property type="entry name" value="Ig-like_fold"/>
</dbReference>
<dbReference type="SUPFAM" id="SSF48726">
    <property type="entry name" value="Immunoglobulin"/>
    <property type="match status" value="1"/>
</dbReference>
<evidence type="ECO:0000256" key="1">
    <source>
        <dbReference type="SAM" id="SignalP"/>
    </source>
</evidence>
<dbReference type="Pfam" id="PF07679">
    <property type="entry name" value="I-set"/>
    <property type="match status" value="1"/>
</dbReference>
<name>A0ABM1TQH4_LIMPO</name>
<dbReference type="Proteomes" id="UP000694941">
    <property type="component" value="Unplaced"/>
</dbReference>
<dbReference type="PROSITE" id="PS50835">
    <property type="entry name" value="IG_LIKE"/>
    <property type="match status" value="1"/>
</dbReference>
<dbReference type="InterPro" id="IPR013098">
    <property type="entry name" value="Ig_I-set"/>
</dbReference>
<keyword evidence="3" id="KW-1185">Reference proteome</keyword>
<dbReference type="RefSeq" id="XP_022258130.1">
    <property type="nucleotide sequence ID" value="XM_022402422.1"/>
</dbReference>
<proteinExistence type="predicted"/>
<dbReference type="GeneID" id="111089602"/>
<feature type="chain" id="PRO_5047393606" evidence="1">
    <location>
        <begin position="25"/>
        <end position="133"/>
    </location>
</feature>
<feature type="domain" description="Ig-like" evidence="2">
    <location>
        <begin position="32"/>
        <end position="127"/>
    </location>
</feature>
<dbReference type="Gene3D" id="2.60.40.10">
    <property type="entry name" value="Immunoglobulins"/>
    <property type="match status" value="1"/>
</dbReference>
<keyword evidence="1" id="KW-0732">Signal</keyword>
<sequence length="133" mass="14685">MHWIENSQWLIWMCLITEFATVIPVSQNHQGPYFTEEPPSHVDYQNTLGTVIHCAAGGTPIPSIKWTKQDGSDIVDVAGLRQSRSDGSLVFPPFRAQDYKQEVSSTSYRCVASNAVGSIVSRDVQVRAGESSD</sequence>
<reference evidence="4" key="1">
    <citation type="submission" date="2025-08" db="UniProtKB">
        <authorList>
            <consortium name="RefSeq"/>
        </authorList>
    </citation>
    <scope>IDENTIFICATION</scope>
    <source>
        <tissue evidence="4">Muscle</tissue>
    </source>
</reference>
<feature type="signal peptide" evidence="1">
    <location>
        <begin position="1"/>
        <end position="24"/>
    </location>
</feature>
<gene>
    <name evidence="4" type="primary">LOC111089602</name>
</gene>
<evidence type="ECO:0000313" key="4">
    <source>
        <dbReference type="RefSeq" id="XP_022258130.1"/>
    </source>
</evidence>
<organism evidence="3 4">
    <name type="scientific">Limulus polyphemus</name>
    <name type="common">Atlantic horseshoe crab</name>
    <dbReference type="NCBI Taxonomy" id="6850"/>
    <lineage>
        <taxon>Eukaryota</taxon>
        <taxon>Metazoa</taxon>
        <taxon>Ecdysozoa</taxon>
        <taxon>Arthropoda</taxon>
        <taxon>Chelicerata</taxon>
        <taxon>Merostomata</taxon>
        <taxon>Xiphosura</taxon>
        <taxon>Limulidae</taxon>
        <taxon>Limulus</taxon>
    </lineage>
</organism>
<dbReference type="InterPro" id="IPR007110">
    <property type="entry name" value="Ig-like_dom"/>
</dbReference>
<protein>
    <submittedName>
        <fullName evidence="4">Down syndrome cell adhesion molecule-like protein Dscam2</fullName>
    </submittedName>
</protein>